<comment type="caution">
    <text evidence="1">The sequence shown here is derived from an EMBL/GenBank/DDBJ whole genome shotgun (WGS) entry which is preliminary data.</text>
</comment>
<evidence type="ECO:0000313" key="1">
    <source>
        <dbReference type="EMBL" id="MBL6458059.1"/>
    </source>
</evidence>
<dbReference type="InterPro" id="IPR022789">
    <property type="entry name" value="ParD"/>
</dbReference>
<dbReference type="RefSeq" id="WP_202827806.1">
    <property type="nucleotide sequence ID" value="NZ_JAEUXJ010000012.1"/>
</dbReference>
<dbReference type="Gene3D" id="6.10.10.120">
    <property type="entry name" value="Antitoxin ParD1-like"/>
    <property type="match status" value="1"/>
</dbReference>
<evidence type="ECO:0000313" key="2">
    <source>
        <dbReference type="Proteomes" id="UP000606490"/>
    </source>
</evidence>
<dbReference type="InterPro" id="IPR038296">
    <property type="entry name" value="ParD_sf"/>
</dbReference>
<accession>A0ABS1VBF2</accession>
<dbReference type="Pfam" id="PF03693">
    <property type="entry name" value="ParD_antitoxin"/>
    <property type="match status" value="1"/>
</dbReference>
<sequence length="79" mass="8708">MPQVTLTAELSRFAEACVAGGRHRTVDEVMAAFRLLQRQEELAGFRHRLDAAAARGQAEGWVELDDAMAAVERERAAPE</sequence>
<proteinExistence type="predicted"/>
<reference evidence="1 2" key="1">
    <citation type="submission" date="2021-01" db="EMBL/GenBank/DDBJ databases">
        <title>Belnapia mucosa sp. nov. and Belnapia arida sp. nov., isolated from the Tabernas Desert (Almeria, Spain).</title>
        <authorList>
            <person name="Molina-Menor E."/>
            <person name="Vidal-Verdu A."/>
            <person name="Calonge A."/>
            <person name="Satari L."/>
            <person name="Pereto Magraner J."/>
            <person name="Porcar Miralles M."/>
        </authorList>
    </citation>
    <scope>NUCLEOTIDE SEQUENCE [LARGE SCALE GENOMIC DNA]</scope>
    <source>
        <strain evidence="1 2">T6</strain>
    </source>
</reference>
<dbReference type="Proteomes" id="UP000606490">
    <property type="component" value="Unassembled WGS sequence"/>
</dbReference>
<protein>
    <submittedName>
        <fullName evidence="1">Type II toxin-antitoxin system ParD family antitoxin</fullName>
    </submittedName>
</protein>
<gene>
    <name evidence="1" type="ORF">JMJ55_22235</name>
</gene>
<dbReference type="EMBL" id="JAEUXJ010000012">
    <property type="protein sequence ID" value="MBL6458059.1"/>
    <property type="molecule type" value="Genomic_DNA"/>
</dbReference>
<keyword evidence="2" id="KW-1185">Reference proteome</keyword>
<organism evidence="1 2">
    <name type="scientific">Belnapia mucosa</name>
    <dbReference type="NCBI Taxonomy" id="2804532"/>
    <lineage>
        <taxon>Bacteria</taxon>
        <taxon>Pseudomonadati</taxon>
        <taxon>Pseudomonadota</taxon>
        <taxon>Alphaproteobacteria</taxon>
        <taxon>Acetobacterales</taxon>
        <taxon>Roseomonadaceae</taxon>
        <taxon>Belnapia</taxon>
    </lineage>
</organism>
<name>A0ABS1VBF2_9PROT</name>